<dbReference type="CDD" id="cd00564">
    <property type="entry name" value="TMP_TenI"/>
    <property type="match status" value="1"/>
</dbReference>
<evidence type="ECO:0000256" key="4">
    <source>
        <dbReference type="ARBA" id="ARBA00022723"/>
    </source>
</evidence>
<dbReference type="EMBL" id="FNQN01000005">
    <property type="protein sequence ID" value="SEA40421.1"/>
    <property type="molecule type" value="Genomic_DNA"/>
</dbReference>
<comment type="catalytic activity">
    <reaction evidence="8 10 11">
        <text>2-(2-carboxy-4-methylthiazol-5-yl)ethyl phosphate + 4-amino-2-methyl-5-(diphosphooxymethyl)pyrimidine + 2 H(+) = thiamine phosphate + CO2 + diphosphate</text>
        <dbReference type="Rhea" id="RHEA:47848"/>
        <dbReference type="ChEBI" id="CHEBI:15378"/>
        <dbReference type="ChEBI" id="CHEBI:16526"/>
        <dbReference type="ChEBI" id="CHEBI:33019"/>
        <dbReference type="ChEBI" id="CHEBI:37575"/>
        <dbReference type="ChEBI" id="CHEBI:57841"/>
        <dbReference type="ChEBI" id="CHEBI:62890"/>
        <dbReference type="EC" id="2.5.1.3"/>
    </reaction>
</comment>
<dbReference type="InterPro" id="IPR022998">
    <property type="entry name" value="ThiamineP_synth_TenI"/>
</dbReference>
<dbReference type="HAMAP" id="MF_00097">
    <property type="entry name" value="TMP_synthase"/>
    <property type="match status" value="1"/>
</dbReference>
<keyword evidence="4 10" id="KW-0479">Metal-binding</keyword>
<evidence type="ECO:0000256" key="7">
    <source>
        <dbReference type="ARBA" id="ARBA00047334"/>
    </source>
</evidence>
<feature type="binding site" evidence="10">
    <location>
        <position position="85"/>
    </location>
    <ligand>
        <name>Mg(2+)</name>
        <dbReference type="ChEBI" id="CHEBI:18420"/>
    </ligand>
</feature>
<evidence type="ECO:0000256" key="1">
    <source>
        <dbReference type="ARBA" id="ARBA00003814"/>
    </source>
</evidence>
<dbReference type="InterPro" id="IPR034291">
    <property type="entry name" value="TMP_synthase"/>
</dbReference>
<dbReference type="Proteomes" id="UP000199409">
    <property type="component" value="Unassembled WGS sequence"/>
</dbReference>
<feature type="domain" description="Thiamine phosphate synthase/TenI" evidence="13">
    <location>
        <begin position="3"/>
        <end position="184"/>
    </location>
</feature>
<comment type="pathway">
    <text evidence="2 10 12">Cofactor biosynthesis; thiamine diphosphate biosynthesis; thiamine phosphate from 4-amino-2-methyl-5-diphosphomethylpyrimidine and 4-methyl-5-(2-phosphoethyl)-thiazole: step 1/1.</text>
</comment>
<feature type="binding site" evidence="10">
    <location>
        <position position="161"/>
    </location>
    <ligand>
        <name>2-[(2R,5Z)-2-carboxy-4-methylthiazol-5(2H)-ylidene]ethyl phosphate</name>
        <dbReference type="ChEBI" id="CHEBI:62899"/>
    </ligand>
</feature>
<dbReference type="PANTHER" id="PTHR20857">
    <property type="entry name" value="THIAMINE-PHOSPHATE PYROPHOSPHORYLASE"/>
    <property type="match status" value="1"/>
</dbReference>
<evidence type="ECO:0000256" key="11">
    <source>
        <dbReference type="RuleBase" id="RU003826"/>
    </source>
</evidence>
<comment type="function">
    <text evidence="1 10">Condenses 4-methyl-5-(beta-hydroxyethyl)thiazole monophosphate (THZ-P) and 2-methyl-4-amino-5-hydroxymethyl pyrimidine pyrophosphate (HMP-PP) to form thiamine monophosphate (TMP).</text>
</comment>
<protein>
    <recommendedName>
        <fullName evidence="10">Thiamine-phosphate synthase</fullName>
        <shortName evidence="10">TP synthase</shortName>
        <shortName evidence="10">TPS</shortName>
        <ecNumber evidence="10">2.5.1.3</ecNumber>
    </recommendedName>
    <alternativeName>
        <fullName evidence="10">Thiamine-phosphate pyrophosphorylase</fullName>
        <shortName evidence="10">TMP pyrophosphorylase</shortName>
        <shortName evidence="10">TMP-PPase</shortName>
    </alternativeName>
</protein>
<keyword evidence="15" id="KW-1185">Reference proteome</keyword>
<name>A0A1H4AX14_9BACT</name>
<dbReference type="GO" id="GO:0004789">
    <property type="term" value="F:thiamine-phosphate diphosphorylase activity"/>
    <property type="evidence" value="ECO:0007669"/>
    <property type="project" value="UniProtKB-UniRule"/>
</dbReference>
<dbReference type="OrthoDB" id="9810880at2"/>
<feature type="binding site" evidence="10">
    <location>
        <position position="133"/>
    </location>
    <ligand>
        <name>4-amino-2-methyl-5-(diphosphooxymethyl)pyrimidine</name>
        <dbReference type="ChEBI" id="CHEBI:57841"/>
    </ligand>
</feature>
<evidence type="ECO:0000256" key="9">
    <source>
        <dbReference type="ARBA" id="ARBA00047883"/>
    </source>
</evidence>
<evidence type="ECO:0000256" key="2">
    <source>
        <dbReference type="ARBA" id="ARBA00005165"/>
    </source>
</evidence>
<evidence type="ECO:0000256" key="12">
    <source>
        <dbReference type="RuleBase" id="RU004253"/>
    </source>
</evidence>
<dbReference type="GO" id="GO:0005737">
    <property type="term" value="C:cytoplasm"/>
    <property type="evidence" value="ECO:0007669"/>
    <property type="project" value="TreeGrafter"/>
</dbReference>
<evidence type="ECO:0000313" key="14">
    <source>
        <dbReference type="EMBL" id="SEA40421.1"/>
    </source>
</evidence>
<accession>A0A1H4AX14</accession>
<dbReference type="GO" id="GO:0009228">
    <property type="term" value="P:thiamine biosynthetic process"/>
    <property type="evidence" value="ECO:0007669"/>
    <property type="project" value="UniProtKB-KW"/>
</dbReference>
<comment type="catalytic activity">
    <reaction evidence="7 10 11">
        <text>4-methyl-5-(2-phosphooxyethyl)-thiazole + 4-amino-2-methyl-5-(diphosphooxymethyl)pyrimidine + H(+) = thiamine phosphate + diphosphate</text>
        <dbReference type="Rhea" id="RHEA:22328"/>
        <dbReference type="ChEBI" id="CHEBI:15378"/>
        <dbReference type="ChEBI" id="CHEBI:33019"/>
        <dbReference type="ChEBI" id="CHEBI:37575"/>
        <dbReference type="ChEBI" id="CHEBI:57841"/>
        <dbReference type="ChEBI" id="CHEBI:58296"/>
        <dbReference type="EC" id="2.5.1.3"/>
    </reaction>
</comment>
<sequence length="211" mass="22009">MNLHLVTDRSLTLGRPLLDIIRAAVAGGTSLVQLREKDCSTREFVELGQAVASLLQGYKIPLIINDRVDVALAIGAQGVHIGQSDMPYPQARAILGSQAIIGLSVETPEQALAANLFDVDYLGLSPVFATTTKMDLPPQLGLQGVQEIRAVSRHQLIAIGGINSDNAENVITAGAHGLAVVSAICAASDPKNAAMELCKKIAVAKAKAVAA</sequence>
<comment type="cofactor">
    <cofactor evidence="10">
        <name>Mg(2+)</name>
        <dbReference type="ChEBI" id="CHEBI:18420"/>
    </cofactor>
    <text evidence="10">Binds 1 Mg(2+) ion per subunit.</text>
</comment>
<gene>
    <name evidence="10" type="primary">thiE</name>
    <name evidence="14" type="ORF">SAMN05660420_02020</name>
</gene>
<feature type="binding site" evidence="10">
    <location>
        <position position="66"/>
    </location>
    <ligand>
        <name>Mg(2+)</name>
        <dbReference type="ChEBI" id="CHEBI:18420"/>
    </ligand>
</feature>
<evidence type="ECO:0000256" key="3">
    <source>
        <dbReference type="ARBA" id="ARBA00022679"/>
    </source>
</evidence>
<dbReference type="NCBIfam" id="TIGR00693">
    <property type="entry name" value="thiE"/>
    <property type="match status" value="1"/>
</dbReference>
<feature type="binding site" evidence="10">
    <location>
        <position position="104"/>
    </location>
    <ligand>
        <name>4-amino-2-methyl-5-(diphosphooxymethyl)pyrimidine</name>
        <dbReference type="ChEBI" id="CHEBI:57841"/>
    </ligand>
</feature>
<evidence type="ECO:0000313" key="15">
    <source>
        <dbReference type="Proteomes" id="UP000199409"/>
    </source>
</evidence>
<dbReference type="RefSeq" id="WP_092347650.1">
    <property type="nucleotide sequence ID" value="NZ_FNQN01000005.1"/>
</dbReference>
<proteinExistence type="inferred from homology"/>
<dbReference type="EC" id="2.5.1.3" evidence="10"/>
<dbReference type="InterPro" id="IPR013785">
    <property type="entry name" value="Aldolase_TIM"/>
</dbReference>
<dbReference type="PANTHER" id="PTHR20857:SF23">
    <property type="entry name" value="THIAMINE BIOSYNTHETIC BIFUNCTIONAL ENZYME"/>
    <property type="match status" value="1"/>
</dbReference>
<evidence type="ECO:0000256" key="8">
    <source>
        <dbReference type="ARBA" id="ARBA00047851"/>
    </source>
</evidence>
<dbReference type="AlphaFoldDB" id="A0A1H4AX14"/>
<keyword evidence="6 10" id="KW-0784">Thiamine biosynthesis</keyword>
<comment type="catalytic activity">
    <reaction evidence="9 10 11">
        <text>2-[(2R,5Z)-2-carboxy-4-methylthiazol-5(2H)-ylidene]ethyl phosphate + 4-amino-2-methyl-5-(diphosphooxymethyl)pyrimidine + 2 H(+) = thiamine phosphate + CO2 + diphosphate</text>
        <dbReference type="Rhea" id="RHEA:47844"/>
        <dbReference type="ChEBI" id="CHEBI:15378"/>
        <dbReference type="ChEBI" id="CHEBI:16526"/>
        <dbReference type="ChEBI" id="CHEBI:33019"/>
        <dbReference type="ChEBI" id="CHEBI:37575"/>
        <dbReference type="ChEBI" id="CHEBI:57841"/>
        <dbReference type="ChEBI" id="CHEBI:62899"/>
        <dbReference type="EC" id="2.5.1.3"/>
    </reaction>
</comment>
<organism evidence="14 15">
    <name type="scientific">Desulfuromusa kysingii</name>
    <dbReference type="NCBI Taxonomy" id="37625"/>
    <lineage>
        <taxon>Bacteria</taxon>
        <taxon>Pseudomonadati</taxon>
        <taxon>Thermodesulfobacteriota</taxon>
        <taxon>Desulfuromonadia</taxon>
        <taxon>Desulfuromonadales</taxon>
        <taxon>Geopsychrobacteraceae</taxon>
        <taxon>Desulfuromusa</taxon>
    </lineage>
</organism>
<feature type="binding site" evidence="10">
    <location>
        <position position="65"/>
    </location>
    <ligand>
        <name>4-amino-2-methyl-5-(diphosphooxymethyl)pyrimidine</name>
        <dbReference type="ChEBI" id="CHEBI:57841"/>
    </ligand>
</feature>
<evidence type="ECO:0000256" key="6">
    <source>
        <dbReference type="ARBA" id="ARBA00022977"/>
    </source>
</evidence>
<dbReference type="UniPathway" id="UPA00060">
    <property type="reaction ID" value="UER00141"/>
</dbReference>
<evidence type="ECO:0000259" key="13">
    <source>
        <dbReference type="Pfam" id="PF02581"/>
    </source>
</evidence>
<dbReference type="STRING" id="37625.SAMN05660420_02020"/>
<evidence type="ECO:0000256" key="10">
    <source>
        <dbReference type="HAMAP-Rule" id="MF_00097"/>
    </source>
</evidence>
<dbReference type="GO" id="GO:0000287">
    <property type="term" value="F:magnesium ion binding"/>
    <property type="evidence" value="ECO:0007669"/>
    <property type="project" value="UniProtKB-UniRule"/>
</dbReference>
<dbReference type="Pfam" id="PF02581">
    <property type="entry name" value="TMP-TENI"/>
    <property type="match status" value="1"/>
</dbReference>
<comment type="similarity">
    <text evidence="10 11">Belongs to the thiamine-phosphate synthase family.</text>
</comment>
<keyword evidence="5 10" id="KW-0460">Magnesium</keyword>
<dbReference type="GO" id="GO:0009229">
    <property type="term" value="P:thiamine diphosphate biosynthetic process"/>
    <property type="evidence" value="ECO:0007669"/>
    <property type="project" value="UniProtKB-UniRule"/>
</dbReference>
<keyword evidence="3 10" id="KW-0808">Transferase</keyword>
<feature type="binding site" evidence="10">
    <location>
        <begin position="33"/>
        <end position="37"/>
    </location>
    <ligand>
        <name>4-amino-2-methyl-5-(diphosphooxymethyl)pyrimidine</name>
        <dbReference type="ChEBI" id="CHEBI:57841"/>
    </ligand>
</feature>
<feature type="binding site" evidence="10">
    <location>
        <begin position="181"/>
        <end position="182"/>
    </location>
    <ligand>
        <name>2-[(2R,5Z)-2-carboxy-4-methylthiazol-5(2H)-ylidene]ethyl phosphate</name>
        <dbReference type="ChEBI" id="CHEBI:62899"/>
    </ligand>
</feature>
<dbReference type="Gene3D" id="3.20.20.70">
    <property type="entry name" value="Aldolase class I"/>
    <property type="match status" value="1"/>
</dbReference>
<reference evidence="14 15" key="1">
    <citation type="submission" date="2016-10" db="EMBL/GenBank/DDBJ databases">
        <authorList>
            <person name="de Groot N.N."/>
        </authorList>
    </citation>
    <scope>NUCLEOTIDE SEQUENCE [LARGE SCALE GENOMIC DNA]</scope>
    <source>
        <strain evidence="14 15">DSM 7343</strain>
    </source>
</reference>
<dbReference type="FunFam" id="3.20.20.70:FF:000096">
    <property type="entry name" value="Thiamine-phosphate synthase"/>
    <property type="match status" value="1"/>
</dbReference>
<dbReference type="SUPFAM" id="SSF51391">
    <property type="entry name" value="Thiamin phosphate synthase"/>
    <property type="match status" value="1"/>
</dbReference>
<evidence type="ECO:0000256" key="5">
    <source>
        <dbReference type="ARBA" id="ARBA00022842"/>
    </source>
</evidence>
<feature type="binding site" evidence="10">
    <location>
        <begin position="130"/>
        <end position="132"/>
    </location>
    <ligand>
        <name>2-[(2R,5Z)-2-carboxy-4-methylthiazol-5(2H)-ylidene]ethyl phosphate</name>
        <dbReference type="ChEBI" id="CHEBI:62899"/>
    </ligand>
</feature>
<dbReference type="InterPro" id="IPR036206">
    <property type="entry name" value="ThiamineP_synth_sf"/>
</dbReference>